<gene>
    <name evidence="2" type="ORF">L3Y34_009290</name>
</gene>
<dbReference type="Pfam" id="PF06653">
    <property type="entry name" value="Claudin_3"/>
    <property type="match status" value="1"/>
</dbReference>
<dbReference type="Proteomes" id="UP000827892">
    <property type="component" value="Chromosome V"/>
</dbReference>
<keyword evidence="1" id="KW-0812">Transmembrane</keyword>
<accession>A0AAE9A528</accession>
<sequence>MTHRKVYGLGILIALASIANFVGVFTPCWLSGTTERLQECAGIVPYYSTEKAWLAISSWLMFITVAFTLTAIFAYFIVQARVLHSGFCCGCRKWFILISIIALLISIMTAAAVILLAINFKKYDDSGLEITLGYSAWISVASGAIFLGVSVFPDILHIGSASDFLNSKFVIINKVSMFPYQFQSTQMIH</sequence>
<evidence type="ECO:0000256" key="1">
    <source>
        <dbReference type="SAM" id="Phobius"/>
    </source>
</evidence>
<organism evidence="2 3">
    <name type="scientific">Caenorhabditis briggsae</name>
    <dbReference type="NCBI Taxonomy" id="6238"/>
    <lineage>
        <taxon>Eukaryota</taxon>
        <taxon>Metazoa</taxon>
        <taxon>Ecdysozoa</taxon>
        <taxon>Nematoda</taxon>
        <taxon>Chromadorea</taxon>
        <taxon>Rhabditida</taxon>
        <taxon>Rhabditina</taxon>
        <taxon>Rhabditomorpha</taxon>
        <taxon>Rhabditoidea</taxon>
        <taxon>Rhabditidae</taxon>
        <taxon>Peloderinae</taxon>
        <taxon>Caenorhabditis</taxon>
    </lineage>
</organism>
<feature type="transmembrane region" description="Helical" evidence="1">
    <location>
        <begin position="7"/>
        <end position="32"/>
    </location>
</feature>
<keyword evidence="1" id="KW-0472">Membrane</keyword>
<feature type="transmembrane region" description="Helical" evidence="1">
    <location>
        <begin position="94"/>
        <end position="120"/>
    </location>
</feature>
<dbReference type="AlphaFoldDB" id="A0AAE9A528"/>
<evidence type="ECO:0000313" key="2">
    <source>
        <dbReference type="EMBL" id="ULT91574.1"/>
    </source>
</evidence>
<reference evidence="2 3" key="1">
    <citation type="submission" date="2022-02" db="EMBL/GenBank/DDBJ databases">
        <title>Chromosome-level reference genomes for two strains of Caenorhabditis briggsae: an improved platform for comparative genomics.</title>
        <authorList>
            <person name="Stevens L."/>
            <person name="Andersen E.C."/>
        </authorList>
    </citation>
    <scope>NUCLEOTIDE SEQUENCE [LARGE SCALE GENOMIC DNA]</scope>
    <source>
        <strain evidence="2">QX1410_ONT</strain>
        <tissue evidence="2">Whole-organism</tissue>
    </source>
</reference>
<evidence type="ECO:0000313" key="3">
    <source>
        <dbReference type="Proteomes" id="UP000827892"/>
    </source>
</evidence>
<dbReference type="InterPro" id="IPR009545">
    <property type="entry name" value="Claudin-like"/>
</dbReference>
<name>A0AAE9A528_CAEBR</name>
<dbReference type="PANTHER" id="PTHR34151:SF1">
    <property type="entry name" value="CASP-LIKE PROTEIN-RELATED"/>
    <property type="match status" value="1"/>
</dbReference>
<feature type="transmembrane region" description="Helical" evidence="1">
    <location>
        <begin position="52"/>
        <end position="78"/>
    </location>
</feature>
<keyword evidence="1" id="KW-1133">Transmembrane helix</keyword>
<dbReference type="EMBL" id="CP090895">
    <property type="protein sequence ID" value="ULT91574.1"/>
    <property type="molecule type" value="Genomic_DNA"/>
</dbReference>
<dbReference type="PANTHER" id="PTHR34151">
    <property type="entry name" value="PROTEIN CBG24195"/>
    <property type="match status" value="1"/>
</dbReference>
<proteinExistence type="predicted"/>
<protein>
    <submittedName>
        <fullName evidence="2">Uncharacterized protein</fullName>
    </submittedName>
</protein>
<feature type="transmembrane region" description="Helical" evidence="1">
    <location>
        <begin position="132"/>
        <end position="152"/>
    </location>
</feature>